<gene>
    <name evidence="11" type="ORF">DAMO_0907</name>
</gene>
<evidence type="ECO:0000313" key="12">
    <source>
        <dbReference type="Proteomes" id="UP000006898"/>
    </source>
</evidence>
<dbReference type="Proteomes" id="UP000006898">
    <property type="component" value="Chromosome"/>
</dbReference>
<evidence type="ECO:0000256" key="4">
    <source>
        <dbReference type="ARBA" id="ARBA00022475"/>
    </source>
</evidence>
<dbReference type="AlphaFoldDB" id="D5MM82"/>
<name>D5MM82_METO1</name>
<reference evidence="11 12" key="1">
    <citation type="journal article" date="2010" name="Nature">
        <title>Nitrite-driven anaerobic methane oxidation by oxygenic bacteria.</title>
        <authorList>
            <person name="Ettwig K.F."/>
            <person name="Butler M.K."/>
            <person name="Le Paslier D."/>
            <person name="Pelletier E."/>
            <person name="Mangenot S."/>
            <person name="Kuypers M.M.M."/>
            <person name="Schreiber F."/>
            <person name="Dutilh B.E."/>
            <person name="Zedelius J."/>
            <person name="de Beer D."/>
            <person name="Gloerich J."/>
            <person name="Wessels H.J.C.T."/>
            <person name="van Allen T."/>
            <person name="Luesken F."/>
            <person name="Wu M."/>
            <person name="van de Pas-Schoonen K.T."/>
            <person name="Op den Camp H.J.M."/>
            <person name="Janssen-Megens E.M."/>
            <person name="Francoijs K-J."/>
            <person name="Stunnenberg H."/>
            <person name="Weissenbach J."/>
            <person name="Jetten M.S.M."/>
            <person name="Strous M."/>
        </authorList>
    </citation>
    <scope>NUCLEOTIDE SEQUENCE [LARGE SCALE GENOMIC DNA]</scope>
</reference>
<keyword evidence="5" id="KW-0997">Cell inner membrane</keyword>
<keyword evidence="6 9" id="KW-0812">Transmembrane</keyword>
<comment type="similarity">
    <text evidence="2 9">Belongs to the ABC-2 integral membrane protein family.</text>
</comment>
<keyword evidence="8 9" id="KW-0472">Membrane</keyword>
<evidence type="ECO:0000259" key="10">
    <source>
        <dbReference type="PROSITE" id="PS51012"/>
    </source>
</evidence>
<feature type="transmembrane region" description="Helical" evidence="9">
    <location>
        <begin position="189"/>
        <end position="206"/>
    </location>
</feature>
<dbReference type="GO" id="GO:0015920">
    <property type="term" value="P:lipopolysaccharide transport"/>
    <property type="evidence" value="ECO:0007669"/>
    <property type="project" value="TreeGrafter"/>
</dbReference>
<dbReference type="Pfam" id="PF01061">
    <property type="entry name" value="ABC2_membrane"/>
    <property type="match status" value="1"/>
</dbReference>
<organism evidence="11 12">
    <name type="scientific">Methylomirabilis oxygeniifera</name>
    <dbReference type="NCBI Taxonomy" id="671143"/>
    <lineage>
        <taxon>Bacteria</taxon>
        <taxon>Candidatus Methylomirabilota</taxon>
        <taxon>Candidatus Methylomirabilia</taxon>
        <taxon>Candidatus Methylomirabilales</taxon>
        <taxon>Candidatus Methylomirabilaceae</taxon>
        <taxon>Candidatus Methylomirabilis</taxon>
    </lineage>
</organism>
<evidence type="ECO:0000256" key="8">
    <source>
        <dbReference type="ARBA" id="ARBA00023136"/>
    </source>
</evidence>
<evidence type="ECO:0000256" key="7">
    <source>
        <dbReference type="ARBA" id="ARBA00022989"/>
    </source>
</evidence>
<evidence type="ECO:0000256" key="2">
    <source>
        <dbReference type="ARBA" id="ARBA00007783"/>
    </source>
</evidence>
<dbReference type="InterPro" id="IPR047817">
    <property type="entry name" value="ABC2_TM_bact-type"/>
</dbReference>
<feature type="transmembrane region" description="Helical" evidence="9">
    <location>
        <begin position="80"/>
        <end position="99"/>
    </location>
</feature>
<dbReference type="GO" id="GO:0005886">
    <property type="term" value="C:plasma membrane"/>
    <property type="evidence" value="ECO:0007669"/>
    <property type="project" value="UniProtKB-SubCell"/>
</dbReference>
<feature type="domain" description="ABC transmembrane type-2" evidence="10">
    <location>
        <begin position="50"/>
        <end position="267"/>
    </location>
</feature>
<evidence type="ECO:0000256" key="3">
    <source>
        <dbReference type="ARBA" id="ARBA00022448"/>
    </source>
</evidence>
<accession>D5MM82</accession>
<keyword evidence="3 9" id="KW-0813">Transport</keyword>
<evidence type="ECO:0000256" key="1">
    <source>
        <dbReference type="ARBA" id="ARBA00004429"/>
    </source>
</evidence>
<feature type="transmembrane region" description="Helical" evidence="9">
    <location>
        <begin position="243"/>
        <end position="264"/>
    </location>
</feature>
<dbReference type="EMBL" id="FP565575">
    <property type="protein sequence ID" value="CBE67968.1"/>
    <property type="molecule type" value="Genomic_DNA"/>
</dbReference>
<keyword evidence="7 9" id="KW-1133">Transmembrane helix</keyword>
<proteinExistence type="inferred from homology"/>
<evidence type="ECO:0000313" key="11">
    <source>
        <dbReference type="EMBL" id="CBE67968.1"/>
    </source>
</evidence>
<dbReference type="STRING" id="671143.DAMO_0907"/>
<dbReference type="eggNOG" id="COG1682">
    <property type="taxonomic scope" value="Bacteria"/>
</dbReference>
<comment type="subcellular location">
    <subcellularLocation>
        <location evidence="1">Cell inner membrane</location>
        <topology evidence="1">Multi-pass membrane protein</topology>
    </subcellularLocation>
    <subcellularLocation>
        <location evidence="9">Cell membrane</location>
        <topology evidence="9">Multi-pass membrane protein</topology>
    </subcellularLocation>
</comment>
<dbReference type="InterPro" id="IPR013525">
    <property type="entry name" value="ABC2_TM"/>
</dbReference>
<dbReference type="PANTHER" id="PTHR30413">
    <property type="entry name" value="INNER MEMBRANE TRANSPORT PERMEASE"/>
    <property type="match status" value="1"/>
</dbReference>
<dbReference type="PROSITE" id="PS51012">
    <property type="entry name" value="ABC_TM2"/>
    <property type="match status" value="1"/>
</dbReference>
<dbReference type="GO" id="GO:0140359">
    <property type="term" value="F:ABC-type transporter activity"/>
    <property type="evidence" value="ECO:0007669"/>
    <property type="project" value="InterPro"/>
</dbReference>
<evidence type="ECO:0000256" key="5">
    <source>
        <dbReference type="ARBA" id="ARBA00022519"/>
    </source>
</evidence>
<dbReference type="HOGENOM" id="CLU_060703_1_1_0"/>
<keyword evidence="4 9" id="KW-1003">Cell membrane</keyword>
<feature type="transmembrane region" description="Helical" evidence="9">
    <location>
        <begin position="49"/>
        <end position="74"/>
    </location>
</feature>
<dbReference type="KEGG" id="mox:DAMO_0907"/>
<protein>
    <recommendedName>
        <fullName evidence="9">Transport permease protein</fullName>
    </recommendedName>
</protein>
<feature type="transmembrane region" description="Helical" evidence="9">
    <location>
        <begin position="120"/>
        <end position="150"/>
    </location>
</feature>
<evidence type="ECO:0000256" key="6">
    <source>
        <dbReference type="ARBA" id="ARBA00022692"/>
    </source>
</evidence>
<dbReference type="PANTHER" id="PTHR30413:SF8">
    <property type="entry name" value="TRANSPORT PERMEASE PROTEIN"/>
    <property type="match status" value="1"/>
</dbReference>
<sequence>MSHERRAPQPGLYIADHRSTGPFLTLLRYRELLRQLVIREVKLRYKRSALGFAWTVLNPLLAMVIFTMVFSRIFSSRPNYSLYVFTALLGWNLFSLGTSRGLDSVVLNGPIIRKVFVPKAIFPIATVVSQVVNFVFTLVPLFLLMAAVGAGFSLHLLWLPIPLVSLTCFALGIALLVGTFNVFFRDVKYFYEAGLLAWFYATPIFYPPEIIPEKFKFLLYMNPMYALLESLRAPVYLGAAPPIGMMIFGLALSLVTLAIGWMVFHRFESRFIHYV</sequence>
<evidence type="ECO:0000256" key="9">
    <source>
        <dbReference type="RuleBase" id="RU361157"/>
    </source>
</evidence>
<feature type="transmembrane region" description="Helical" evidence="9">
    <location>
        <begin position="156"/>
        <end position="177"/>
    </location>
</feature>